<organism evidence="4">
    <name type="scientific">Plasmodium vivax</name>
    <name type="common">malaria parasite P. vivax</name>
    <dbReference type="NCBI Taxonomy" id="5855"/>
    <lineage>
        <taxon>Eukaryota</taxon>
        <taxon>Sar</taxon>
        <taxon>Alveolata</taxon>
        <taxon>Apicomplexa</taxon>
        <taxon>Aconoidasida</taxon>
        <taxon>Haemosporida</taxon>
        <taxon>Plasmodiidae</taxon>
        <taxon>Plasmodium</taxon>
        <taxon>Plasmodium (Plasmodium)</taxon>
    </lineage>
</organism>
<dbReference type="Proteomes" id="UP000220605">
    <property type="component" value="Unassembled WGS sequence"/>
</dbReference>
<dbReference type="VEuPathDB" id="PlasmoDB:PVX_112705"/>
<name>A0A565A4A1_PLAVI</name>
<dbReference type="EMBL" id="FLZR02000001">
    <property type="protein sequence ID" value="VUZ99305.1"/>
    <property type="molecule type" value="Genomic_DNA"/>
</dbReference>
<evidence type="ECO:0000256" key="1">
    <source>
        <dbReference type="SAM" id="MobiDB-lite"/>
    </source>
</evidence>
<accession>A0A565A4A1</accession>
<dbReference type="VEuPathDB" id="PlasmoDB:PVW1_000014400"/>
<protein>
    <submittedName>
        <fullName evidence="4">Tryptophan-rich antigen</fullName>
    </submittedName>
</protein>
<feature type="chain" id="PRO_5021849142" evidence="2">
    <location>
        <begin position="16"/>
        <end position="362"/>
    </location>
</feature>
<gene>
    <name evidence="4" type="ORF">PVP01_0000200</name>
</gene>
<feature type="signal peptide" evidence="2">
    <location>
        <begin position="1"/>
        <end position="15"/>
    </location>
</feature>
<dbReference type="VEuPathDB" id="PlasmoDB:PVP01_0000200"/>
<dbReference type="OrthoDB" id="382076at2759"/>
<dbReference type="Pfam" id="PF12319">
    <property type="entry name" value="TryThrA_C"/>
    <property type="match status" value="1"/>
</dbReference>
<feature type="region of interest" description="Disordered" evidence="1">
    <location>
        <begin position="334"/>
        <end position="362"/>
    </location>
</feature>
<keyword evidence="2" id="KW-0732">Signal</keyword>
<sequence>MKIMFLLSYIPCTLSILSSASEVVPALNEYFQKYKTKMKTRGYQESTSLQNSEFRDRPEKWKEDQWNDFMKETERDWEKFNTSMENLTSSWFEKKELEWEGWIKAMQNRWAYYNKNMDDCVLNVIKNSLNWTDFQWQKWIRLMKNKAMKHFESSGDEYILDVFRRNTSWTTEQWKEWIKTPIRESMEKDWEYWIAEDQYKLDNWMLENFDKWKTKRITEWKEKKWKAEEDEYWANWEAKGSKDKSKVLIDRKNWNLWKERTYREERQWEMYTERKKKEFFSKDVVEWMKWKSEKTEMFENWKENTLSTWIKEKQWNVWLHKDKEHNWNKWCSTQKEEAGEDAWEGAREEAREGAREEALEEA</sequence>
<reference evidence="4" key="1">
    <citation type="submission" date="2016-07" db="EMBL/GenBank/DDBJ databases">
        <authorList>
            <consortium name="Pathogen Informatics"/>
        </authorList>
    </citation>
    <scope>NUCLEOTIDE SEQUENCE</scope>
</reference>
<evidence type="ECO:0000259" key="3">
    <source>
        <dbReference type="Pfam" id="PF12319"/>
    </source>
</evidence>
<dbReference type="VEuPathDB" id="PlasmoDB:PVPAM_130007100"/>
<feature type="domain" description="Tryptophan/threonine-rich plasmodium antigen C-terminal" evidence="3">
    <location>
        <begin position="135"/>
        <end position="318"/>
    </location>
</feature>
<dbReference type="InterPro" id="IPR022089">
    <property type="entry name" value="Plasmodium-antigen_C"/>
</dbReference>
<evidence type="ECO:0000313" key="4">
    <source>
        <dbReference type="EMBL" id="VUZ99305.1"/>
    </source>
</evidence>
<dbReference type="AlphaFoldDB" id="A0A565A4A1"/>
<proteinExistence type="predicted"/>
<evidence type="ECO:0000256" key="2">
    <source>
        <dbReference type="SAM" id="SignalP"/>
    </source>
</evidence>
<feature type="compositionally biased region" description="Basic and acidic residues" evidence="1">
    <location>
        <begin position="344"/>
        <end position="362"/>
    </location>
</feature>